<evidence type="ECO:0000256" key="6">
    <source>
        <dbReference type="ARBA" id="ARBA00023284"/>
    </source>
</evidence>
<dbReference type="SUPFAM" id="SSF52833">
    <property type="entry name" value="Thioredoxin-like"/>
    <property type="match status" value="1"/>
</dbReference>
<sequence length="104" mass="11527">MAVLNVTDQTFTEETNNGIVLADFFATWCGPCKMIAPVLEELDQDLGNQVKIIKIDVDQNQETANKFGIMSIPTLLVMKDGKVVETLVGFKSKEALEESLNKHI</sequence>
<comment type="caution">
    <text evidence="12">The sequence shown here is derived from an EMBL/GenBank/DDBJ whole genome shotgun (WGS) entry which is preliminary data.</text>
</comment>
<dbReference type="PRINTS" id="PR00421">
    <property type="entry name" value="THIOREDOXIN"/>
</dbReference>
<evidence type="ECO:0000256" key="3">
    <source>
        <dbReference type="ARBA" id="ARBA00022448"/>
    </source>
</evidence>
<dbReference type="InterPro" id="IPR017937">
    <property type="entry name" value="Thioredoxin_CS"/>
</dbReference>
<dbReference type="EMBL" id="QNSF01000055">
    <property type="protein sequence ID" value="RBP84517.1"/>
    <property type="molecule type" value="Genomic_DNA"/>
</dbReference>
<gene>
    <name evidence="12" type="ORF">DFO70_1554</name>
</gene>
<keyword evidence="3" id="KW-0813">Transport</keyword>
<evidence type="ECO:0000259" key="11">
    <source>
        <dbReference type="PROSITE" id="PS51352"/>
    </source>
</evidence>
<name>A0A366JCI5_CYTFI</name>
<evidence type="ECO:0000256" key="8">
    <source>
        <dbReference type="PIRNR" id="PIRNR000077"/>
    </source>
</evidence>
<dbReference type="PIRSF" id="PIRSF000077">
    <property type="entry name" value="Thioredoxin"/>
    <property type="match status" value="1"/>
</dbReference>
<dbReference type="OrthoDB" id="9790390at2"/>
<dbReference type="AlphaFoldDB" id="A0A366JCI5"/>
<dbReference type="FunFam" id="3.40.30.10:FF:000001">
    <property type="entry name" value="Thioredoxin"/>
    <property type="match status" value="1"/>
</dbReference>
<evidence type="ECO:0000313" key="13">
    <source>
        <dbReference type="Proteomes" id="UP000252731"/>
    </source>
</evidence>
<dbReference type="PANTHER" id="PTHR45663:SF11">
    <property type="entry name" value="GEO12009P1"/>
    <property type="match status" value="1"/>
</dbReference>
<dbReference type="Gene3D" id="3.40.30.10">
    <property type="entry name" value="Glutaredoxin"/>
    <property type="match status" value="1"/>
</dbReference>
<feature type="site" description="Deprotonates C-terminal active site Cys" evidence="9">
    <location>
        <position position="23"/>
    </location>
</feature>
<dbReference type="PROSITE" id="PS51352">
    <property type="entry name" value="THIOREDOXIN_2"/>
    <property type="match status" value="1"/>
</dbReference>
<evidence type="ECO:0000256" key="2">
    <source>
        <dbReference type="ARBA" id="ARBA00020570"/>
    </source>
</evidence>
<reference evidence="12 13" key="1">
    <citation type="submission" date="2018-06" db="EMBL/GenBank/DDBJ databases">
        <title>Freshwater and sediment microbial communities from various areas in North America, analyzing microbe dynamics in response to fracking.</title>
        <authorList>
            <person name="Lamendella R."/>
        </authorList>
    </citation>
    <scope>NUCLEOTIDE SEQUENCE [LARGE SCALE GENOMIC DNA]</scope>
    <source>
        <strain evidence="12 13">14_TX</strain>
    </source>
</reference>
<feature type="site" description="Contributes to redox potential value" evidence="9">
    <location>
        <position position="30"/>
    </location>
</feature>
<dbReference type="PANTHER" id="PTHR45663">
    <property type="entry name" value="GEO12009P1"/>
    <property type="match status" value="1"/>
</dbReference>
<feature type="disulfide bond" description="Redox-active" evidence="10">
    <location>
        <begin position="29"/>
        <end position="32"/>
    </location>
</feature>
<organism evidence="12 13">
    <name type="scientific">Cytobacillus firmus</name>
    <name type="common">Bacillus firmus</name>
    <dbReference type="NCBI Taxonomy" id="1399"/>
    <lineage>
        <taxon>Bacteria</taxon>
        <taxon>Bacillati</taxon>
        <taxon>Bacillota</taxon>
        <taxon>Bacilli</taxon>
        <taxon>Bacillales</taxon>
        <taxon>Bacillaceae</taxon>
        <taxon>Cytobacillus</taxon>
    </lineage>
</organism>
<feature type="site" description="Contributes to redox potential value" evidence="9">
    <location>
        <position position="31"/>
    </location>
</feature>
<dbReference type="InterPro" id="IPR013766">
    <property type="entry name" value="Thioredoxin_domain"/>
</dbReference>
<protein>
    <recommendedName>
        <fullName evidence="2 7">Thioredoxin</fullName>
    </recommendedName>
</protein>
<dbReference type="GO" id="GO:0005829">
    <property type="term" value="C:cytosol"/>
    <property type="evidence" value="ECO:0007669"/>
    <property type="project" value="TreeGrafter"/>
</dbReference>
<dbReference type="GO" id="GO:0045454">
    <property type="term" value="P:cell redox homeostasis"/>
    <property type="evidence" value="ECO:0007669"/>
    <property type="project" value="TreeGrafter"/>
</dbReference>
<evidence type="ECO:0000256" key="1">
    <source>
        <dbReference type="ARBA" id="ARBA00008987"/>
    </source>
</evidence>
<dbReference type="GO" id="GO:0015035">
    <property type="term" value="F:protein-disulfide reductase activity"/>
    <property type="evidence" value="ECO:0007669"/>
    <property type="project" value="UniProtKB-UniRule"/>
</dbReference>
<evidence type="ECO:0000256" key="9">
    <source>
        <dbReference type="PIRSR" id="PIRSR000077-1"/>
    </source>
</evidence>
<proteinExistence type="inferred from homology"/>
<dbReference type="CDD" id="cd02947">
    <property type="entry name" value="TRX_family"/>
    <property type="match status" value="1"/>
</dbReference>
<evidence type="ECO:0000313" key="12">
    <source>
        <dbReference type="EMBL" id="RBP84517.1"/>
    </source>
</evidence>
<feature type="domain" description="Thioredoxin" evidence="11">
    <location>
        <begin position="1"/>
        <end position="104"/>
    </location>
</feature>
<evidence type="ECO:0000256" key="4">
    <source>
        <dbReference type="ARBA" id="ARBA00022982"/>
    </source>
</evidence>
<accession>A0A366JCI5</accession>
<evidence type="ECO:0000256" key="7">
    <source>
        <dbReference type="NCBIfam" id="TIGR01068"/>
    </source>
</evidence>
<keyword evidence="13" id="KW-1185">Reference proteome</keyword>
<keyword evidence="6 10" id="KW-0676">Redox-active center</keyword>
<feature type="active site" description="Nucleophile" evidence="9">
    <location>
        <position position="29"/>
    </location>
</feature>
<dbReference type="InterPro" id="IPR005746">
    <property type="entry name" value="Thioredoxin"/>
</dbReference>
<evidence type="ECO:0000256" key="5">
    <source>
        <dbReference type="ARBA" id="ARBA00023157"/>
    </source>
</evidence>
<keyword evidence="4" id="KW-0249">Electron transport</keyword>
<keyword evidence="5 10" id="KW-1015">Disulfide bond</keyword>
<dbReference type="Proteomes" id="UP000252731">
    <property type="component" value="Unassembled WGS sequence"/>
</dbReference>
<feature type="active site" description="Nucleophile" evidence="9">
    <location>
        <position position="32"/>
    </location>
</feature>
<dbReference type="InterPro" id="IPR036249">
    <property type="entry name" value="Thioredoxin-like_sf"/>
</dbReference>
<evidence type="ECO:0000256" key="10">
    <source>
        <dbReference type="PIRSR" id="PIRSR000077-4"/>
    </source>
</evidence>
<dbReference type="RefSeq" id="WP_098797285.1">
    <property type="nucleotide sequence ID" value="NZ_QNSF01000055.1"/>
</dbReference>
<dbReference type="PROSITE" id="PS00194">
    <property type="entry name" value="THIOREDOXIN_1"/>
    <property type="match status" value="1"/>
</dbReference>
<comment type="similarity">
    <text evidence="1 8">Belongs to the thioredoxin family.</text>
</comment>
<dbReference type="Pfam" id="PF00085">
    <property type="entry name" value="Thioredoxin"/>
    <property type="match status" value="1"/>
</dbReference>
<dbReference type="NCBIfam" id="TIGR01068">
    <property type="entry name" value="thioredoxin"/>
    <property type="match status" value="1"/>
</dbReference>